<dbReference type="AlphaFoldDB" id="A8RYU2"/>
<organism evidence="2 3">
    <name type="scientific">Enterocloster bolteae (strain ATCC BAA-613 / DSM 15670 / CCUG 46953 / JCM 12243 / WAL 16351)</name>
    <name type="common">Clostridium bolteae</name>
    <dbReference type="NCBI Taxonomy" id="411902"/>
    <lineage>
        <taxon>Bacteria</taxon>
        <taxon>Bacillati</taxon>
        <taxon>Bacillota</taxon>
        <taxon>Clostridia</taxon>
        <taxon>Lachnospirales</taxon>
        <taxon>Lachnospiraceae</taxon>
        <taxon>Enterocloster</taxon>
    </lineage>
</organism>
<dbReference type="InterPro" id="IPR027417">
    <property type="entry name" value="P-loop_NTPase"/>
</dbReference>
<protein>
    <recommendedName>
        <fullName evidence="4">NACHT domain-containing protein</fullName>
    </recommendedName>
</protein>
<reference evidence="2 3" key="1">
    <citation type="submission" date="2007-08" db="EMBL/GenBank/DDBJ databases">
        <authorList>
            <person name="Fulton L."/>
            <person name="Clifton S."/>
            <person name="Fulton B."/>
            <person name="Xu J."/>
            <person name="Minx P."/>
            <person name="Pepin K.H."/>
            <person name="Johnson M."/>
            <person name="Thiruvilangam P."/>
            <person name="Bhonagiri V."/>
            <person name="Nash W.E."/>
            <person name="Mardis E.R."/>
            <person name="Wilson R.K."/>
        </authorList>
    </citation>
    <scope>NUCLEOTIDE SEQUENCE [LARGE SCALE GENOMIC DNA]</scope>
    <source>
        <strain evidence="3">ATCC BAA-613 / DSM 15670 / CCUG 46953 / JCM 12243 / WAL 16351</strain>
    </source>
</reference>
<keyword evidence="1" id="KW-0175">Coiled coil</keyword>
<dbReference type="Proteomes" id="UP000005396">
    <property type="component" value="Unassembled WGS sequence"/>
</dbReference>
<feature type="coiled-coil region" evidence="1">
    <location>
        <begin position="731"/>
        <end position="758"/>
    </location>
</feature>
<dbReference type="EMBL" id="ABCC02000039">
    <property type="protein sequence ID" value="EDP14685.1"/>
    <property type="molecule type" value="Genomic_DNA"/>
</dbReference>
<sequence>MNISVMINDFIRQNIQSEAEVRSKLIVPLLELLEYPKDLRAEEFPVYGYEGSKALKTKAADFLQFTSNQFDKYRGKTDLEVDWVYKHSLLVFEAKKPTEKVLVKGQPVFYSAWTKSVAYMISNGINIEGYIVNANYSDTCVFSCRVEEIPEKWEEINLLNYDRILELKKSSDEKDKWTNRDIYEKYKNAMRVHCTEELCICVDRSLKEFAYDLNILKNGENKDFGDILDNTSKIITSEPGGGKSYLMWMLMREYLTKCNGDEDKIPVILEGRYYGKVFNSIVDGIYQEVNLLLPFLTKELIEKRLREGGFVILFDAIDEVEQDYDVLVYSLHQLRRNTDNTIIITSRMQNYKGDFCSEFAHYSLEPLDDHRIVDLLKQYSQGEMQIQIHQIPKRLMEILRIPLFLKMFVSISKKEDKYRIPSNHAALFQEYINEKMNVLSCSLYDKTIIKSVLGNYAMYSFENGDSTEHFFEIMDNACTDLNKTKIYEKIWKTGLMSEGLQGIKYYHKAIQEFFAAVELSTWDRDKLTAWLDSNALKEKYNEILCYLTGIISNQQKQNYVLDYLEIHNLKLFVKALKSRRNFDVVEMDLNFEYAQSYYAQILKTYDSIVQSYFYKICHVFDGYSIKGTGKICIRGCMNFTKKSISMIIYNGTSDAKSLDITVSDENGVYMAVADGTEIPINSSVFTAGHLHERYYNLELLSYGFDSSREIAIDIIKSQITEMLEQKSVFDIEIDVLLAERIEKELKKLRNRRESQNNRQDLSLYSNDINYVIDKVNELGIYNQDVDMITTFCKVLGLRMDNAESLLDIKEDLTLAPGRHSYWFDELYSDEQLVKKVERILSLSNEAIQTITTNIIPVLSTVKPITRKIGIVHRKGKFSGVSYMRVEVRENEDTTPIIEFGEDNIDIYPKLDPYYVNKLKEIGKSESNVLGSSSAVLDLYFREDVFHDQIYGEIKDLFKELLGDI</sequence>
<dbReference type="RefSeq" id="WP_002569435.1">
    <property type="nucleotide sequence ID" value="NZ_DS480694.1"/>
</dbReference>
<gene>
    <name evidence="2" type="ORF">CLOBOL_05228</name>
</gene>
<dbReference type="SUPFAM" id="SSF52540">
    <property type="entry name" value="P-loop containing nucleoside triphosphate hydrolases"/>
    <property type="match status" value="1"/>
</dbReference>
<accession>A8RYU2</accession>
<proteinExistence type="predicted"/>
<name>A8RYU2_ENTBW</name>
<evidence type="ECO:0008006" key="4">
    <source>
        <dbReference type="Google" id="ProtNLM"/>
    </source>
</evidence>
<dbReference type="Gene3D" id="3.40.50.300">
    <property type="entry name" value="P-loop containing nucleotide triphosphate hydrolases"/>
    <property type="match status" value="1"/>
</dbReference>
<evidence type="ECO:0000256" key="1">
    <source>
        <dbReference type="SAM" id="Coils"/>
    </source>
</evidence>
<dbReference type="eggNOG" id="COG5635">
    <property type="taxonomic scope" value="Bacteria"/>
</dbReference>
<evidence type="ECO:0000313" key="2">
    <source>
        <dbReference type="EMBL" id="EDP14685.1"/>
    </source>
</evidence>
<reference evidence="2 3" key="2">
    <citation type="submission" date="2007-09" db="EMBL/GenBank/DDBJ databases">
        <title>Draft genome sequence of Clostridium bolteae (ATCC BAA-613).</title>
        <authorList>
            <person name="Sudarsanam P."/>
            <person name="Ley R."/>
            <person name="Guruge J."/>
            <person name="Turnbaugh P.J."/>
            <person name="Mahowald M."/>
            <person name="Liep D."/>
            <person name="Gordon J."/>
        </authorList>
    </citation>
    <scope>NUCLEOTIDE SEQUENCE [LARGE SCALE GENOMIC DNA]</scope>
    <source>
        <strain evidence="3">ATCC BAA-613 / DSM 15670 / CCUG 46953 / JCM 12243 / WAL 16351</strain>
    </source>
</reference>
<comment type="caution">
    <text evidence="2">The sequence shown here is derived from an EMBL/GenBank/DDBJ whole genome shotgun (WGS) entry which is preliminary data.</text>
</comment>
<evidence type="ECO:0000313" key="3">
    <source>
        <dbReference type="Proteomes" id="UP000005396"/>
    </source>
</evidence>
<dbReference type="HOGENOM" id="CLU_347715_0_0_9"/>
<dbReference type="PaxDb" id="411902-CLOBOL_05228"/>